<dbReference type="SUPFAM" id="SSF54909">
    <property type="entry name" value="Dimeric alpha+beta barrel"/>
    <property type="match status" value="1"/>
</dbReference>
<name>A0A3E3I0W8_9FIRM</name>
<evidence type="ECO:0000313" key="3">
    <source>
        <dbReference type="Proteomes" id="UP000260812"/>
    </source>
</evidence>
<dbReference type="PANTHER" id="PTHR37832">
    <property type="entry name" value="BLL2683 PROTEIN"/>
    <property type="match status" value="1"/>
</dbReference>
<evidence type="ECO:0000313" key="2">
    <source>
        <dbReference type="EMBL" id="RGE57907.1"/>
    </source>
</evidence>
<dbReference type="PROSITE" id="PS51502">
    <property type="entry name" value="S_R_A_B_BARREL"/>
    <property type="match status" value="1"/>
</dbReference>
<feature type="domain" description="Stress-response A/B barrel" evidence="1">
    <location>
        <begin position="2"/>
        <end position="97"/>
    </location>
</feature>
<dbReference type="RefSeq" id="WP_021638968.1">
    <property type="nucleotide sequence ID" value="NZ_CANNOQ010000065.1"/>
</dbReference>
<dbReference type="InterPro" id="IPR011008">
    <property type="entry name" value="Dimeric_a/b-barrel"/>
</dbReference>
<dbReference type="AlphaFoldDB" id="A0A3E3I0W8"/>
<dbReference type="Pfam" id="PF07876">
    <property type="entry name" value="Dabb"/>
    <property type="match status" value="1"/>
</dbReference>
<sequence>MVNHIVFWNFKPELTEQEREEAGKMIRQSLEAVREKAEGVIRLEVRINELASSNKDIALISSFETVEALNAYQIHPDHVKAGSFVKTVTCDRACFDYEG</sequence>
<reference evidence="2" key="1">
    <citation type="submission" date="2018-08" db="EMBL/GenBank/DDBJ databases">
        <title>A genome reference for cultivated species of the human gut microbiota.</title>
        <authorList>
            <person name="Zou Y."/>
            <person name="Xue W."/>
            <person name="Luo G."/>
        </authorList>
    </citation>
    <scope>NUCLEOTIDE SEQUENCE [LARGE SCALE GENOMIC DNA]</scope>
    <source>
        <strain evidence="2">TF05-5AC</strain>
    </source>
</reference>
<dbReference type="InterPro" id="IPR013097">
    <property type="entry name" value="Dabb"/>
</dbReference>
<dbReference type="SMART" id="SM00886">
    <property type="entry name" value="Dabb"/>
    <property type="match status" value="1"/>
</dbReference>
<gene>
    <name evidence="2" type="ORF">DXC51_18040</name>
</gene>
<dbReference type="Proteomes" id="UP000260812">
    <property type="component" value="Unassembled WGS sequence"/>
</dbReference>
<dbReference type="EMBL" id="QVLV01000013">
    <property type="protein sequence ID" value="RGE57907.1"/>
    <property type="molecule type" value="Genomic_DNA"/>
</dbReference>
<proteinExistence type="predicted"/>
<comment type="caution">
    <text evidence="2">The sequence shown here is derived from an EMBL/GenBank/DDBJ whole genome shotgun (WGS) entry which is preliminary data.</text>
</comment>
<protein>
    <submittedName>
        <fullName evidence="2">Dabb family protein</fullName>
    </submittedName>
</protein>
<dbReference type="GeneID" id="97988720"/>
<keyword evidence="3" id="KW-1185">Reference proteome</keyword>
<accession>A0A3E3I0W8</accession>
<dbReference type="PANTHER" id="PTHR37832:SF1">
    <property type="entry name" value="STRESS-RESPONSE A_B BARREL DOMAIN-CONTAINING PROTEIN"/>
    <property type="match status" value="1"/>
</dbReference>
<evidence type="ECO:0000259" key="1">
    <source>
        <dbReference type="PROSITE" id="PS51502"/>
    </source>
</evidence>
<dbReference type="Gene3D" id="3.30.70.100">
    <property type="match status" value="1"/>
</dbReference>
<organism evidence="2 3">
    <name type="scientific">Eisenbergiella massiliensis</name>
    <dbReference type="NCBI Taxonomy" id="1720294"/>
    <lineage>
        <taxon>Bacteria</taxon>
        <taxon>Bacillati</taxon>
        <taxon>Bacillota</taxon>
        <taxon>Clostridia</taxon>
        <taxon>Lachnospirales</taxon>
        <taxon>Lachnospiraceae</taxon>
        <taxon>Eisenbergiella</taxon>
    </lineage>
</organism>